<reference evidence="2" key="2">
    <citation type="submission" date="2015-03" db="UniProtKB">
        <authorList>
            <consortium name="EnsemblPlants"/>
        </authorList>
    </citation>
    <scope>IDENTIFICATION</scope>
</reference>
<name>A0A0D3GQW1_9ORYZ</name>
<accession>A0A0D3GQW1</accession>
<dbReference type="Gramene" id="OBART07G14030.1">
    <property type="protein sequence ID" value="OBART07G14030.1"/>
    <property type="gene ID" value="OBART07G14030"/>
</dbReference>
<dbReference type="PaxDb" id="65489-OBART07G14030.1"/>
<dbReference type="EnsemblPlants" id="OBART07G14030.1">
    <property type="protein sequence ID" value="OBART07G14030.1"/>
    <property type="gene ID" value="OBART07G14030"/>
</dbReference>
<dbReference type="HOGENOM" id="CLU_2907650_0_0_1"/>
<evidence type="ECO:0000256" key="1">
    <source>
        <dbReference type="SAM" id="MobiDB-lite"/>
    </source>
</evidence>
<evidence type="ECO:0000313" key="2">
    <source>
        <dbReference type="EnsemblPlants" id="OBART07G14030.1"/>
    </source>
</evidence>
<sequence>MVGTPPATQAPRGARRAHDSVAAVGAGVIGGNGGGVKSGQSQTMGRDVSKDKCRPLLKKYYR</sequence>
<protein>
    <submittedName>
        <fullName evidence="2">Uncharacterized protein</fullName>
    </submittedName>
</protein>
<feature type="compositionally biased region" description="Gly residues" evidence="1">
    <location>
        <begin position="27"/>
        <end position="37"/>
    </location>
</feature>
<proteinExistence type="predicted"/>
<dbReference type="Proteomes" id="UP000026960">
    <property type="component" value="Chromosome 7"/>
</dbReference>
<evidence type="ECO:0000313" key="3">
    <source>
        <dbReference type="Proteomes" id="UP000026960"/>
    </source>
</evidence>
<organism evidence="2">
    <name type="scientific">Oryza barthii</name>
    <dbReference type="NCBI Taxonomy" id="65489"/>
    <lineage>
        <taxon>Eukaryota</taxon>
        <taxon>Viridiplantae</taxon>
        <taxon>Streptophyta</taxon>
        <taxon>Embryophyta</taxon>
        <taxon>Tracheophyta</taxon>
        <taxon>Spermatophyta</taxon>
        <taxon>Magnoliopsida</taxon>
        <taxon>Liliopsida</taxon>
        <taxon>Poales</taxon>
        <taxon>Poaceae</taxon>
        <taxon>BOP clade</taxon>
        <taxon>Oryzoideae</taxon>
        <taxon>Oryzeae</taxon>
        <taxon>Oryzinae</taxon>
        <taxon>Oryza</taxon>
    </lineage>
</organism>
<dbReference type="AlphaFoldDB" id="A0A0D3GQW1"/>
<keyword evidence="3" id="KW-1185">Reference proteome</keyword>
<feature type="region of interest" description="Disordered" evidence="1">
    <location>
        <begin position="1"/>
        <end position="62"/>
    </location>
</feature>
<reference evidence="2" key="1">
    <citation type="journal article" date="2009" name="Rice">
        <title>De Novo Next Generation Sequencing of Plant Genomes.</title>
        <authorList>
            <person name="Rounsley S."/>
            <person name="Marri P.R."/>
            <person name="Yu Y."/>
            <person name="He R."/>
            <person name="Sisneros N."/>
            <person name="Goicoechea J.L."/>
            <person name="Lee S.J."/>
            <person name="Angelova A."/>
            <person name="Kudrna D."/>
            <person name="Luo M."/>
            <person name="Affourtit J."/>
            <person name="Desany B."/>
            <person name="Knight J."/>
            <person name="Niazi F."/>
            <person name="Egholm M."/>
            <person name="Wing R.A."/>
        </authorList>
    </citation>
    <scope>NUCLEOTIDE SEQUENCE [LARGE SCALE GENOMIC DNA]</scope>
    <source>
        <strain evidence="2">cv. IRGC 105608</strain>
    </source>
</reference>